<keyword evidence="1" id="KW-0812">Transmembrane</keyword>
<evidence type="ECO:0000256" key="1">
    <source>
        <dbReference type="SAM" id="Phobius"/>
    </source>
</evidence>
<keyword evidence="3" id="KW-1185">Reference proteome</keyword>
<dbReference type="EMBL" id="VUMN01000003">
    <property type="protein sequence ID" value="MSS57708.1"/>
    <property type="molecule type" value="Genomic_DNA"/>
</dbReference>
<sequence>MKTNTGVQTDMADALNAFLRQLVDISSVCLELTAIIVMLYSAINSLLLWIREKEVGVSLEKGISTALEFLMCGEVLKTTIAYDVEDYISLACIIALRAALGFEASMEMRHKKKENGIMNEGSDEKTSVMK</sequence>
<reference evidence="2 3" key="1">
    <citation type="submission" date="2019-08" db="EMBL/GenBank/DDBJ databases">
        <title>In-depth cultivation of the pig gut microbiome towards novel bacterial diversity and tailored functional studies.</title>
        <authorList>
            <person name="Wylensek D."/>
            <person name="Hitch T.C.A."/>
            <person name="Clavel T."/>
        </authorList>
    </citation>
    <scope>NUCLEOTIDE SEQUENCE [LARGE SCALE GENOMIC DNA]</scope>
    <source>
        <strain evidence="2 3">Oil+RF-744-GAM-WT-6</strain>
    </source>
</reference>
<evidence type="ECO:0000313" key="2">
    <source>
        <dbReference type="EMBL" id="MSS57708.1"/>
    </source>
</evidence>
<accession>A0A7X2TFF7</accession>
<keyword evidence="1" id="KW-0472">Membrane</keyword>
<comment type="caution">
    <text evidence="2">The sequence shown here is derived from an EMBL/GenBank/DDBJ whole genome shotgun (WGS) entry which is preliminary data.</text>
</comment>
<gene>
    <name evidence="2" type="ORF">FYJ51_02160</name>
</gene>
<protein>
    <submittedName>
        <fullName evidence="2">DUF1622 domain-containing protein</fullName>
    </submittedName>
</protein>
<dbReference type="AlphaFoldDB" id="A0A7X2TFF7"/>
<proteinExistence type="predicted"/>
<name>A0A7X2TFF7_9FIRM</name>
<dbReference type="Proteomes" id="UP000461880">
    <property type="component" value="Unassembled WGS sequence"/>
</dbReference>
<keyword evidence="1" id="KW-1133">Transmembrane helix</keyword>
<dbReference type="InterPro" id="IPR012427">
    <property type="entry name" value="DUF1622"/>
</dbReference>
<evidence type="ECO:0000313" key="3">
    <source>
        <dbReference type="Proteomes" id="UP000461880"/>
    </source>
</evidence>
<dbReference type="Pfam" id="PF07784">
    <property type="entry name" value="DUF1622"/>
    <property type="match status" value="1"/>
</dbReference>
<organism evidence="2 3">
    <name type="scientific">Stecheria intestinalis</name>
    <dbReference type="NCBI Taxonomy" id="2606630"/>
    <lineage>
        <taxon>Bacteria</taxon>
        <taxon>Bacillati</taxon>
        <taxon>Bacillota</taxon>
        <taxon>Erysipelotrichia</taxon>
        <taxon>Erysipelotrichales</taxon>
        <taxon>Erysipelotrichaceae</taxon>
        <taxon>Stecheria</taxon>
    </lineage>
</organism>
<feature type="transmembrane region" description="Helical" evidence="1">
    <location>
        <begin position="28"/>
        <end position="50"/>
    </location>
</feature>